<dbReference type="AlphaFoldDB" id="A0A382J788"/>
<dbReference type="EMBL" id="UINC01071634">
    <property type="protein sequence ID" value="SVC06691.1"/>
    <property type="molecule type" value="Genomic_DNA"/>
</dbReference>
<accession>A0A382J788</accession>
<protein>
    <submittedName>
        <fullName evidence="1">Uncharacterized protein</fullName>
    </submittedName>
</protein>
<name>A0A382J788_9ZZZZ</name>
<sequence>MRCIPEDSFQMSGLTVKLGPFYMDRIEATPIFCW</sequence>
<organism evidence="1">
    <name type="scientific">marine metagenome</name>
    <dbReference type="NCBI Taxonomy" id="408172"/>
    <lineage>
        <taxon>unclassified sequences</taxon>
        <taxon>metagenomes</taxon>
        <taxon>ecological metagenomes</taxon>
    </lineage>
</organism>
<evidence type="ECO:0000313" key="1">
    <source>
        <dbReference type="EMBL" id="SVC06691.1"/>
    </source>
</evidence>
<reference evidence="1" key="1">
    <citation type="submission" date="2018-05" db="EMBL/GenBank/DDBJ databases">
        <authorList>
            <person name="Lanie J.A."/>
            <person name="Ng W.-L."/>
            <person name="Kazmierczak K.M."/>
            <person name="Andrzejewski T.M."/>
            <person name="Davidsen T.M."/>
            <person name="Wayne K.J."/>
            <person name="Tettelin H."/>
            <person name="Glass J.I."/>
            <person name="Rusch D."/>
            <person name="Podicherti R."/>
            <person name="Tsui H.-C.T."/>
            <person name="Winkler M.E."/>
        </authorList>
    </citation>
    <scope>NUCLEOTIDE SEQUENCE</scope>
</reference>
<gene>
    <name evidence="1" type="ORF">METZ01_LOCUS259545</name>
</gene>
<proteinExistence type="predicted"/>